<dbReference type="AlphaFoldDB" id="A0A1H8RGN1"/>
<dbReference type="RefSeq" id="WP_244531505.1">
    <property type="nucleotide sequence ID" value="NZ_FODV01000004.1"/>
</dbReference>
<accession>A0A1H8RGN1</accession>
<protein>
    <recommendedName>
        <fullName evidence="1">DUF7979 domain-containing protein</fullName>
    </recommendedName>
</protein>
<dbReference type="Pfam" id="PF25934">
    <property type="entry name" value="DUF7979"/>
    <property type="match status" value="1"/>
</dbReference>
<gene>
    <name evidence="2" type="ORF">SAMN04487948_1047</name>
</gene>
<keyword evidence="3" id="KW-1185">Reference proteome</keyword>
<dbReference type="InterPro" id="IPR058285">
    <property type="entry name" value="DUF7979"/>
</dbReference>
<dbReference type="EMBL" id="FODV01000004">
    <property type="protein sequence ID" value="SEO65427.1"/>
    <property type="molecule type" value="Genomic_DNA"/>
</dbReference>
<evidence type="ECO:0000313" key="2">
    <source>
        <dbReference type="EMBL" id="SEO65427.1"/>
    </source>
</evidence>
<evidence type="ECO:0000259" key="1">
    <source>
        <dbReference type="Pfam" id="PF25934"/>
    </source>
</evidence>
<sequence>MSRSASPAVQSLSRVEHVHPSAQVRHFDQLSEPAQEYVLAWADDEVVPKAVPDDLQSGDIVVFTDYLRVD</sequence>
<name>A0A1H8RGN1_9EURY</name>
<evidence type="ECO:0000313" key="3">
    <source>
        <dbReference type="Proteomes" id="UP000199126"/>
    </source>
</evidence>
<organism evidence="2 3">
    <name type="scientific">Halogranum amylolyticum</name>
    <dbReference type="NCBI Taxonomy" id="660520"/>
    <lineage>
        <taxon>Archaea</taxon>
        <taxon>Methanobacteriati</taxon>
        <taxon>Methanobacteriota</taxon>
        <taxon>Stenosarchaea group</taxon>
        <taxon>Halobacteria</taxon>
        <taxon>Halobacteriales</taxon>
        <taxon>Haloferacaceae</taxon>
    </lineage>
</organism>
<dbReference type="Proteomes" id="UP000199126">
    <property type="component" value="Unassembled WGS sequence"/>
</dbReference>
<feature type="domain" description="DUF7979" evidence="1">
    <location>
        <begin position="10"/>
        <end position="69"/>
    </location>
</feature>
<reference evidence="3" key="1">
    <citation type="submission" date="2016-10" db="EMBL/GenBank/DDBJ databases">
        <authorList>
            <person name="Varghese N."/>
            <person name="Submissions S."/>
        </authorList>
    </citation>
    <scope>NUCLEOTIDE SEQUENCE [LARGE SCALE GENOMIC DNA]</scope>
    <source>
        <strain evidence="3">CGMCC 1.10121</strain>
    </source>
</reference>
<proteinExistence type="predicted"/>